<name>A0A3A4K8Z3_9NOCA</name>
<dbReference type="EMBL" id="QZFU01000014">
    <property type="protein sequence ID" value="RJO77917.1"/>
    <property type="molecule type" value="Genomic_DNA"/>
</dbReference>
<dbReference type="AlphaFoldDB" id="A0A3A4K8Z3"/>
<comment type="caution">
    <text evidence="1">The sequence shown here is derived from an EMBL/GenBank/DDBJ whole genome shotgun (WGS) entry which is preliminary data.</text>
</comment>
<evidence type="ECO:0000313" key="1">
    <source>
        <dbReference type="EMBL" id="RJO77917.1"/>
    </source>
</evidence>
<evidence type="ECO:0000313" key="2">
    <source>
        <dbReference type="Proteomes" id="UP000266677"/>
    </source>
</evidence>
<organism evidence="1 2">
    <name type="scientific">Nocardia panacis</name>
    <dbReference type="NCBI Taxonomy" id="2340916"/>
    <lineage>
        <taxon>Bacteria</taxon>
        <taxon>Bacillati</taxon>
        <taxon>Actinomycetota</taxon>
        <taxon>Actinomycetes</taxon>
        <taxon>Mycobacteriales</taxon>
        <taxon>Nocardiaceae</taxon>
        <taxon>Nocardia</taxon>
    </lineage>
</organism>
<sequence>MWVPVGPASPSAGGGVLAIRDVVFAPVLPFWLPMWSPVGFAPPCARLVVRLVRDAAFGTNTPLLSTDMRIGRSRAIVDRLDDFAIRIRAGVRRPHRFIGGVRSIGRTCVGVGPRRRMPDAVRRQQVSMLRRQVALILRRSVACERGGEFR</sequence>
<dbReference type="Proteomes" id="UP000266677">
    <property type="component" value="Unassembled WGS sequence"/>
</dbReference>
<reference evidence="1 2" key="1">
    <citation type="submission" date="2018-09" db="EMBL/GenBank/DDBJ databases">
        <title>YIM PH21274 draft genome.</title>
        <authorList>
            <person name="Miao C."/>
        </authorList>
    </citation>
    <scope>NUCLEOTIDE SEQUENCE [LARGE SCALE GENOMIC DNA]</scope>
    <source>
        <strain evidence="1 2">YIM PH 21724</strain>
    </source>
</reference>
<gene>
    <name evidence="1" type="ORF">D5S18_06435</name>
</gene>
<proteinExistence type="predicted"/>
<keyword evidence="2" id="KW-1185">Reference proteome</keyword>
<protein>
    <submittedName>
        <fullName evidence="1">Uncharacterized protein</fullName>
    </submittedName>
</protein>
<accession>A0A3A4K8Z3</accession>